<accession>A0A183L259</accession>
<sequence>MGIDNTEKAEAFPDYLSKVSSTSDEERLTVNRDLGTLTFGPIFIVKETVFRLLRYLKLGKSSSVNDSHARIIIFLSDLINESMSFRSRSCGKR</sequence>
<proteinExistence type="predicted"/>
<keyword evidence="2" id="KW-1185">Reference proteome</keyword>
<dbReference type="EMBL" id="UZAK01046483">
    <property type="protein sequence ID" value="VDP75366.1"/>
    <property type="molecule type" value="Genomic_DNA"/>
</dbReference>
<reference evidence="1 2" key="2">
    <citation type="submission" date="2018-11" db="EMBL/GenBank/DDBJ databases">
        <authorList>
            <consortium name="Pathogen Informatics"/>
        </authorList>
    </citation>
    <scope>NUCLEOTIDE SEQUENCE [LARGE SCALE GENOMIC DNA]</scope>
    <source>
        <strain evidence="1">Dakar</strain>
        <strain evidence="2">Dakar, Senegal</strain>
    </source>
</reference>
<name>A0A183L259_9TREM</name>
<dbReference type="AlphaFoldDB" id="A0A183L259"/>
<reference evidence="3" key="1">
    <citation type="submission" date="2016-06" db="UniProtKB">
        <authorList>
            <consortium name="WormBaseParasite"/>
        </authorList>
    </citation>
    <scope>IDENTIFICATION</scope>
</reference>
<evidence type="ECO:0000313" key="3">
    <source>
        <dbReference type="WBParaSite" id="SCUD_0002141301-mRNA-1"/>
    </source>
</evidence>
<gene>
    <name evidence="1" type="ORF">SCUD_LOCUS21411</name>
</gene>
<organism evidence="3">
    <name type="scientific">Schistosoma curassoni</name>
    <dbReference type="NCBI Taxonomy" id="6186"/>
    <lineage>
        <taxon>Eukaryota</taxon>
        <taxon>Metazoa</taxon>
        <taxon>Spiralia</taxon>
        <taxon>Lophotrochozoa</taxon>
        <taxon>Platyhelminthes</taxon>
        <taxon>Trematoda</taxon>
        <taxon>Digenea</taxon>
        <taxon>Strigeidida</taxon>
        <taxon>Schistosomatoidea</taxon>
        <taxon>Schistosomatidae</taxon>
        <taxon>Schistosoma</taxon>
    </lineage>
</organism>
<dbReference type="WBParaSite" id="SCUD_0002141301-mRNA-1">
    <property type="protein sequence ID" value="SCUD_0002141301-mRNA-1"/>
    <property type="gene ID" value="SCUD_0002141301"/>
</dbReference>
<protein>
    <submittedName>
        <fullName evidence="1 3">Uncharacterized protein</fullName>
    </submittedName>
</protein>
<evidence type="ECO:0000313" key="2">
    <source>
        <dbReference type="Proteomes" id="UP000279833"/>
    </source>
</evidence>
<dbReference type="Proteomes" id="UP000279833">
    <property type="component" value="Unassembled WGS sequence"/>
</dbReference>
<evidence type="ECO:0000313" key="1">
    <source>
        <dbReference type="EMBL" id="VDP75366.1"/>
    </source>
</evidence>